<sequence length="195" mass="23100">MSEEIPKKIYRHILKGLQFYHLVKGSGSHLDELVSFVFLKNKRTVHPTVLQRWIKNALESFKSNRLVQDEFLDYYRLHEAFFNGPFDNEEHFVLNSDRNHFRDENNSSQESLSTVPFYRRTLNRKGSYYKLPKHRVRGNFQNPQHLTKQKQTKKSTEENNLLLNVPKDEKFSTTSLHETLVFGSIESHEISSDED</sequence>
<feature type="region of interest" description="Disordered" evidence="1">
    <location>
        <begin position="138"/>
        <end position="164"/>
    </location>
</feature>
<dbReference type="EnsemblMetazoa" id="AGAP029945.R7">
    <property type="protein sequence ID" value="AGAP029945.P7"/>
    <property type="gene ID" value="AGAP029945"/>
</dbReference>
<evidence type="ECO:0000256" key="1">
    <source>
        <dbReference type="SAM" id="MobiDB-lite"/>
    </source>
</evidence>
<dbReference type="Proteomes" id="UP000007062">
    <property type="component" value="Chromosome 2R"/>
</dbReference>
<reference evidence="2" key="3">
    <citation type="submission" date="2025-05" db="UniProtKB">
        <authorList>
            <consortium name="EnsemblMetazoa"/>
        </authorList>
    </citation>
    <scope>IDENTIFICATION</scope>
    <source>
        <strain evidence="2">PEST</strain>
    </source>
</reference>
<dbReference type="EMBL" id="AAAB01008987">
    <property type="status" value="NOT_ANNOTATED_CDS"/>
    <property type="molecule type" value="Genomic_DNA"/>
</dbReference>
<evidence type="ECO:0000313" key="2">
    <source>
        <dbReference type="EnsemblMetazoa" id="AGAP029945.P7"/>
    </source>
</evidence>
<name>A0ABK8G7K5_ANOGA</name>
<evidence type="ECO:0000313" key="3">
    <source>
        <dbReference type="Proteomes" id="UP000007062"/>
    </source>
</evidence>
<reference evidence="2 3" key="2">
    <citation type="journal article" date="2004" name="Trends Parasitol.">
        <title>The Anopheles gambiae genome: an update.</title>
        <authorList>
            <person name="Mongin E."/>
            <person name="Louis C."/>
            <person name="Holt R.A."/>
            <person name="Birney E."/>
            <person name="Collins F.H."/>
        </authorList>
    </citation>
    <scope>NUCLEOTIDE SEQUENCE [LARGE SCALE GENOMIC DNA]</scope>
    <source>
        <strain evidence="2 3">PEST</strain>
    </source>
</reference>
<accession>A0ABK8G7K5</accession>
<protein>
    <submittedName>
        <fullName evidence="2">Uncharacterized protein</fullName>
    </submittedName>
</protein>
<reference evidence="2 3" key="1">
    <citation type="journal article" date="2002" name="Science">
        <title>The genome sequence of the malaria mosquito Anopheles gambiae.</title>
        <authorList>
            <person name="Holt R.A."/>
            <person name="Subramanian G.M."/>
            <person name="Halpern A."/>
            <person name="Sutton G.G."/>
            <person name="Charlab R."/>
            <person name="Nusskern D.R."/>
            <person name="Wincker P."/>
            <person name="Clark A.G."/>
            <person name="Ribeiro J.M."/>
            <person name="Wides R."/>
            <person name="Salzberg S.L."/>
            <person name="Loftus B."/>
            <person name="Yandell M."/>
            <person name="Majoros W.H."/>
            <person name="Rusch D.B."/>
            <person name="Lai Z."/>
            <person name="Kraft C.L."/>
            <person name="Abril J.F."/>
            <person name="Anthouard V."/>
            <person name="Arensburger P."/>
            <person name="Atkinson P.W."/>
            <person name="Baden H."/>
            <person name="de Berardinis V."/>
            <person name="Baldwin D."/>
            <person name="Benes V."/>
            <person name="Biedler J."/>
            <person name="Blass C."/>
            <person name="Bolanos R."/>
            <person name="Boscus D."/>
            <person name="Barnstead M."/>
            <person name="Cai S."/>
            <person name="Center A."/>
            <person name="Chaturverdi K."/>
            <person name="Christophides G.K."/>
            <person name="Chrystal M.A."/>
            <person name="Clamp M."/>
            <person name="Cravchik A."/>
            <person name="Curwen V."/>
            <person name="Dana A."/>
            <person name="Delcher A."/>
            <person name="Dew I."/>
            <person name="Evans C.A."/>
            <person name="Flanigan M."/>
            <person name="Grundschober-Freimoser A."/>
            <person name="Friedli L."/>
            <person name="Gu Z."/>
            <person name="Guan P."/>
            <person name="Guigo R."/>
            <person name="Hillenmeyer M.E."/>
            <person name="Hladun S.L."/>
            <person name="Hogan J.R."/>
            <person name="Hong Y.S."/>
            <person name="Hoover J."/>
            <person name="Jaillon O."/>
            <person name="Ke Z."/>
            <person name="Kodira C."/>
            <person name="Kokoza E."/>
            <person name="Koutsos A."/>
            <person name="Letunic I."/>
            <person name="Levitsky A."/>
            <person name="Liang Y."/>
            <person name="Lin J.J."/>
            <person name="Lobo N.F."/>
            <person name="Lopez J.R."/>
            <person name="Malek J.A."/>
            <person name="McIntosh T.C."/>
            <person name="Meister S."/>
            <person name="Miller J."/>
            <person name="Mobarry C."/>
            <person name="Mongin E."/>
            <person name="Murphy S.D."/>
            <person name="O'Brochta D.A."/>
            <person name="Pfannkoch C."/>
            <person name="Qi R."/>
            <person name="Regier M.A."/>
            <person name="Remington K."/>
            <person name="Shao H."/>
            <person name="Sharakhova M.V."/>
            <person name="Sitter C.D."/>
            <person name="Shetty J."/>
            <person name="Smith T.J."/>
            <person name="Strong R."/>
            <person name="Sun J."/>
            <person name="Thomasova D."/>
            <person name="Ton L.Q."/>
            <person name="Topalis P."/>
            <person name="Tu Z."/>
            <person name="Unger M.F."/>
            <person name="Walenz B."/>
            <person name="Wang A."/>
            <person name="Wang J."/>
            <person name="Wang M."/>
            <person name="Wang X."/>
            <person name="Woodford K.J."/>
            <person name="Wortman J.R."/>
            <person name="Wu M."/>
            <person name="Yao A."/>
            <person name="Zdobnov E.M."/>
            <person name="Zhang H."/>
            <person name="Zhao Q."/>
            <person name="Zhao S."/>
            <person name="Zhu S.C."/>
            <person name="Zhimulev I."/>
            <person name="Coluzzi M."/>
            <person name="della Torre A."/>
            <person name="Roth C.W."/>
            <person name="Louis C."/>
            <person name="Kalush F."/>
            <person name="Mural R.J."/>
            <person name="Myers E.W."/>
            <person name="Adams M.D."/>
            <person name="Smith H.O."/>
            <person name="Broder S."/>
            <person name="Gardner M.J."/>
            <person name="Fraser C.M."/>
            <person name="Birney E."/>
            <person name="Bork P."/>
            <person name="Brey P.T."/>
            <person name="Venter J.C."/>
            <person name="Weissenbach J."/>
            <person name="Kafatos F.C."/>
            <person name="Collins F.H."/>
            <person name="Hoffman S.L."/>
        </authorList>
    </citation>
    <scope>NUCLEOTIDE SEQUENCE [LARGE SCALE GENOMIC DNA]</scope>
    <source>
        <strain evidence="2 3">PEST</strain>
    </source>
</reference>
<organism evidence="2 3">
    <name type="scientific">Anopheles gambiae</name>
    <name type="common">African malaria mosquito</name>
    <dbReference type="NCBI Taxonomy" id="7165"/>
    <lineage>
        <taxon>Eukaryota</taxon>
        <taxon>Metazoa</taxon>
        <taxon>Ecdysozoa</taxon>
        <taxon>Arthropoda</taxon>
        <taxon>Hexapoda</taxon>
        <taxon>Insecta</taxon>
        <taxon>Pterygota</taxon>
        <taxon>Neoptera</taxon>
        <taxon>Endopterygota</taxon>
        <taxon>Diptera</taxon>
        <taxon>Nematocera</taxon>
        <taxon>Culicoidea</taxon>
        <taxon>Culicidae</taxon>
        <taxon>Anophelinae</taxon>
        <taxon>Anopheles</taxon>
    </lineage>
</organism>
<keyword evidence="3" id="KW-1185">Reference proteome</keyword>
<proteinExistence type="predicted"/>